<dbReference type="STRING" id="1071383.J7R746"/>
<reference evidence="8 9" key="1">
    <citation type="journal article" date="2011" name="Proc. Natl. Acad. Sci. U.S.A.">
        <title>Evolutionary erosion of yeast sex chromosomes by mating-type switching accidents.</title>
        <authorList>
            <person name="Gordon J.L."/>
            <person name="Armisen D."/>
            <person name="Proux-Wera E."/>
            <person name="Oheigeartaigh S.S."/>
            <person name="Byrne K.P."/>
            <person name="Wolfe K.H."/>
        </authorList>
    </citation>
    <scope>NUCLEOTIDE SEQUENCE [LARGE SCALE GENOMIC DNA]</scope>
    <source>
        <strain evidence="9">ATCC MYA-139 / BCRC 22969 / CBS 8797 / CCRC 22969 / KCTC 17520 / NBRC 10181 / NCYC 3082</strain>
    </source>
</reference>
<keyword evidence="3 7" id="KW-0995">Kinetochore</keyword>
<dbReference type="GeneID" id="34526400"/>
<feature type="coiled-coil region" evidence="7">
    <location>
        <begin position="190"/>
        <end position="220"/>
    </location>
</feature>
<dbReference type="OrthoDB" id="4065660at2759"/>
<keyword evidence="5 7" id="KW-0539">Nucleus</keyword>
<gene>
    <name evidence="8" type="primary">KNAG0F00130</name>
    <name evidence="7" type="synonym">KRE28</name>
    <name evidence="8" type="ordered locus">KNAG_0F00130</name>
</gene>
<comment type="subcellular location">
    <subcellularLocation>
        <location evidence="7">Nucleus</location>
    </subcellularLocation>
    <subcellularLocation>
        <location evidence="7">Chromosome</location>
        <location evidence="7">Centromere</location>
        <location evidence="7">Kinetochore</location>
    </subcellularLocation>
</comment>
<keyword evidence="4 7" id="KW-0175">Coiled coil</keyword>
<evidence type="ECO:0000256" key="7">
    <source>
        <dbReference type="RuleBase" id="RU362143"/>
    </source>
</evidence>
<keyword evidence="9" id="KW-1185">Reference proteome</keyword>
<dbReference type="HOGENOM" id="CLU_062083_0_0_1"/>
<proteinExistence type="inferred from homology"/>
<keyword evidence="6 7" id="KW-0137">Centromere</keyword>
<dbReference type="KEGG" id="kng:KNAG_0F00130"/>
<dbReference type="Pfam" id="PF17097">
    <property type="entry name" value="Kre28"/>
    <property type="match status" value="1"/>
</dbReference>
<sequence length="363" mass="41835">MPDQTRAKIGEDLRDLKSTNDDLYRESVQEHETELNSFLSEISHTVSNLSEDNDLISISGKQSPGDIIDHEAIPAKIKEFDQLLASLTSLYLEQESLDQFLRYTISSNDKEVLGLKSIHDMKYESLKNQIKILEGERLAETRSEVDALRSSITNLSKTISNSERDILSISKQTSAQIDSCFELLKERDTLKRMKIETESKEQEIDEYSVLNETIQTLKELKSLDRKIVLNSHNVKEMKVRTESNATSSVDTTELKNATEELERLLRLQEQALLPNSDPIKNLSVDYAGKIISFSMTDQFLVRIILDQFNCFERIEIIEHVGDDDKNFSDNVIRRHDHEDRVNTKYFRRKSIYAIIESLQDILV</sequence>
<evidence type="ECO:0000313" key="8">
    <source>
        <dbReference type="EMBL" id="CCK70685.1"/>
    </source>
</evidence>
<evidence type="ECO:0000256" key="4">
    <source>
        <dbReference type="ARBA" id="ARBA00023054"/>
    </source>
</evidence>
<dbReference type="GO" id="GO:0005634">
    <property type="term" value="C:nucleus"/>
    <property type="evidence" value="ECO:0007669"/>
    <property type="project" value="UniProtKB-SubCell"/>
</dbReference>
<dbReference type="Proteomes" id="UP000006310">
    <property type="component" value="Chromosome 6"/>
</dbReference>
<evidence type="ECO:0000256" key="1">
    <source>
        <dbReference type="ARBA" id="ARBA00006965"/>
    </source>
</evidence>
<dbReference type="RefSeq" id="XP_022464931.1">
    <property type="nucleotide sequence ID" value="XM_022608434.1"/>
</dbReference>
<evidence type="ECO:0000313" key="9">
    <source>
        <dbReference type="Proteomes" id="UP000006310"/>
    </source>
</evidence>
<dbReference type="EMBL" id="HE978319">
    <property type="protein sequence ID" value="CCK70685.1"/>
    <property type="molecule type" value="Genomic_DNA"/>
</dbReference>
<dbReference type="OMA" id="GNEIDEC"/>
<reference evidence="9" key="2">
    <citation type="submission" date="2012-08" db="EMBL/GenBank/DDBJ databases">
        <title>Genome sequence of Kazachstania naganishii.</title>
        <authorList>
            <person name="Gordon J.L."/>
            <person name="Armisen D."/>
            <person name="Proux-Wera E."/>
            <person name="OhEigeartaigh S.S."/>
            <person name="Byrne K.P."/>
            <person name="Wolfe K.H."/>
        </authorList>
    </citation>
    <scope>NUCLEOTIDE SEQUENCE [LARGE SCALE GENOMIC DNA]</scope>
    <source>
        <strain evidence="9">ATCC MYA-139 / BCRC 22969 / CBS 8797 / CCRC 22969 / KCTC 17520 / NBRC 10181 / NCYC 3082</strain>
    </source>
</reference>
<comment type="function">
    <text evidence="7">Acts as a component of the outer kinetochore KNL1 complex that facilitates microtubule-kinetochore interactions and the spindle assembly checkpoint. Kinetochores, consisting of a centromere-associated inner segment and a microtubule-contacting outer segment, play a crucial role in chromosome segregation by mediating the physical connection between centromeric DNA and spindle microtubules. The outer kinetochore is made up of the ten-subunit KMN network, comprising the MIS12, NDC80 and KNL1 complexes, and auxiliary microtubule-associated components; together they connect the outer kinetochore with the inner kinetochore, bind microtubules, and mediate interactions with mitotic checkpoint proteins that delay anaphase until chromosomes are bioriented on the spindle.</text>
</comment>
<name>J7R746_HUIN7</name>
<protein>
    <recommendedName>
        <fullName evidence="7">Spindle pole body component KRE28</fullName>
    </recommendedName>
</protein>
<evidence type="ECO:0000256" key="3">
    <source>
        <dbReference type="ARBA" id="ARBA00022838"/>
    </source>
</evidence>
<dbReference type="GO" id="GO:0000776">
    <property type="term" value="C:kinetochore"/>
    <property type="evidence" value="ECO:0007669"/>
    <property type="project" value="UniProtKB-KW"/>
</dbReference>
<accession>J7R746</accession>
<comment type="similarity">
    <text evidence="1 7">Belongs to the KRE28 family.</text>
</comment>
<evidence type="ECO:0000256" key="2">
    <source>
        <dbReference type="ARBA" id="ARBA00022454"/>
    </source>
</evidence>
<organism evidence="8 9">
    <name type="scientific">Huiozyma naganishii (strain ATCC MYA-139 / BCRC 22969 / CBS 8797 / KCTC 17520 / NBRC 10181 / NCYC 3082 / Yp74L-3)</name>
    <name type="common">Yeast</name>
    <name type="synonym">Kazachstania naganishii</name>
    <dbReference type="NCBI Taxonomy" id="1071383"/>
    <lineage>
        <taxon>Eukaryota</taxon>
        <taxon>Fungi</taxon>
        <taxon>Dikarya</taxon>
        <taxon>Ascomycota</taxon>
        <taxon>Saccharomycotina</taxon>
        <taxon>Saccharomycetes</taxon>
        <taxon>Saccharomycetales</taxon>
        <taxon>Saccharomycetaceae</taxon>
        <taxon>Huiozyma</taxon>
    </lineage>
</organism>
<dbReference type="AlphaFoldDB" id="J7R746"/>
<dbReference type="InterPro" id="IPR031361">
    <property type="entry name" value="Kre28"/>
</dbReference>
<evidence type="ECO:0000256" key="6">
    <source>
        <dbReference type="ARBA" id="ARBA00023328"/>
    </source>
</evidence>
<keyword evidence="2 7" id="KW-0158">Chromosome</keyword>
<evidence type="ECO:0000256" key="5">
    <source>
        <dbReference type="ARBA" id="ARBA00023242"/>
    </source>
</evidence>
<dbReference type="eggNOG" id="ENOG502S19U">
    <property type="taxonomic scope" value="Eukaryota"/>
</dbReference>